<dbReference type="InterPro" id="IPR000228">
    <property type="entry name" value="RNA3'_term_phos_cyc"/>
</dbReference>
<evidence type="ECO:0000259" key="1">
    <source>
        <dbReference type="Pfam" id="PF01137"/>
    </source>
</evidence>
<sequence>MGIITNQDGILQTCNCGVDRSILQYLEILLILSLIVKAPLNIELNGITNDQTDQSVDSYRNAYIPLIKKFTPEWDVSLKVTRRGFQAGTGTVNLHSKPIRQIQATTLIERGPICKIRGACSGSKVAPNLFEQSCESMQKCVL</sequence>
<evidence type="ECO:0000313" key="2">
    <source>
        <dbReference type="EMBL" id="CAD8141685.1"/>
    </source>
</evidence>
<name>A0A8S1SLZ7_PAROT</name>
<protein>
    <recommendedName>
        <fullName evidence="1">RNA 3'-terminal phosphate cyclase domain-containing protein</fullName>
    </recommendedName>
</protein>
<dbReference type="AlphaFoldDB" id="A0A8S1SLZ7"/>
<dbReference type="Proteomes" id="UP000683925">
    <property type="component" value="Unassembled WGS sequence"/>
</dbReference>
<dbReference type="EMBL" id="CAJJDP010000012">
    <property type="protein sequence ID" value="CAD8141685.1"/>
    <property type="molecule type" value="Genomic_DNA"/>
</dbReference>
<dbReference type="Pfam" id="PF01137">
    <property type="entry name" value="RTC"/>
    <property type="match status" value="1"/>
</dbReference>
<organism evidence="2 3">
    <name type="scientific">Paramecium octaurelia</name>
    <dbReference type="NCBI Taxonomy" id="43137"/>
    <lineage>
        <taxon>Eukaryota</taxon>
        <taxon>Sar</taxon>
        <taxon>Alveolata</taxon>
        <taxon>Ciliophora</taxon>
        <taxon>Intramacronucleata</taxon>
        <taxon>Oligohymenophorea</taxon>
        <taxon>Peniculida</taxon>
        <taxon>Parameciidae</taxon>
        <taxon>Paramecium</taxon>
    </lineage>
</organism>
<dbReference type="OrthoDB" id="1911237at2759"/>
<dbReference type="GO" id="GO:0005730">
    <property type="term" value="C:nucleolus"/>
    <property type="evidence" value="ECO:0007669"/>
    <property type="project" value="TreeGrafter"/>
</dbReference>
<reference evidence="2" key="1">
    <citation type="submission" date="2021-01" db="EMBL/GenBank/DDBJ databases">
        <authorList>
            <consortium name="Genoscope - CEA"/>
            <person name="William W."/>
        </authorList>
    </citation>
    <scope>NUCLEOTIDE SEQUENCE</scope>
</reference>
<proteinExistence type="predicted"/>
<comment type="caution">
    <text evidence="2">The sequence shown here is derived from an EMBL/GenBank/DDBJ whole genome shotgun (WGS) entry which is preliminary data.</text>
</comment>
<keyword evidence="3" id="KW-1185">Reference proteome</keyword>
<accession>A0A8S1SLZ7</accession>
<dbReference type="InterPro" id="IPR023797">
    <property type="entry name" value="RNA3'_phos_cyclase_dom"/>
</dbReference>
<dbReference type="PANTHER" id="PTHR11096:SF1">
    <property type="entry name" value="RNA 3'-TERMINAL PHOSPHATE CYCLASE-LIKE PROTEIN"/>
    <property type="match status" value="1"/>
</dbReference>
<dbReference type="GO" id="GO:0000479">
    <property type="term" value="P:endonucleolytic cleavage of tricistronic rRNA transcript (SSU-rRNA, 5.8S rRNA, LSU-rRNA)"/>
    <property type="evidence" value="ECO:0007669"/>
    <property type="project" value="TreeGrafter"/>
</dbReference>
<evidence type="ECO:0000313" key="3">
    <source>
        <dbReference type="Proteomes" id="UP000683925"/>
    </source>
</evidence>
<dbReference type="PANTHER" id="PTHR11096">
    <property type="entry name" value="RNA 3' TERMINAL PHOSPHATE CYCLASE"/>
    <property type="match status" value="1"/>
</dbReference>
<feature type="domain" description="RNA 3'-terminal phosphate cyclase" evidence="1">
    <location>
        <begin position="15"/>
        <end position="119"/>
    </location>
</feature>
<dbReference type="GO" id="GO:0004521">
    <property type="term" value="F:RNA endonuclease activity"/>
    <property type="evidence" value="ECO:0007669"/>
    <property type="project" value="TreeGrafter"/>
</dbReference>
<gene>
    <name evidence="2" type="ORF">POCTA_138.1.T0130083</name>
</gene>